<organism evidence="3 4">
    <name type="scientific">Candidatus Berkelbacteria bacterium CG_4_10_14_0_8_um_filter_42_34</name>
    <dbReference type="NCBI Taxonomy" id="1974502"/>
    <lineage>
        <taxon>Bacteria</taxon>
        <taxon>Candidatus Berkelbacteria</taxon>
    </lineage>
</organism>
<dbReference type="InterPro" id="IPR002559">
    <property type="entry name" value="Transposase_11"/>
</dbReference>
<dbReference type="InterPro" id="IPR008490">
    <property type="entry name" value="Transposase_InsH_N"/>
</dbReference>
<reference evidence="4" key="1">
    <citation type="submission" date="2017-09" db="EMBL/GenBank/DDBJ databases">
        <title>Depth-based differentiation of microbial function through sediment-hosted aquifers and enrichment of novel symbionts in the deep terrestrial subsurface.</title>
        <authorList>
            <person name="Probst A.J."/>
            <person name="Ladd B."/>
            <person name="Jarett J.K."/>
            <person name="Geller-Mcgrath D.E."/>
            <person name="Sieber C.M.K."/>
            <person name="Emerson J.B."/>
            <person name="Anantharaman K."/>
            <person name="Thomas B.C."/>
            <person name="Malmstrom R."/>
            <person name="Stieglmeier M."/>
            <person name="Klingl A."/>
            <person name="Woyke T."/>
            <person name="Ryan C.M."/>
            <person name="Banfield J.F."/>
        </authorList>
    </citation>
    <scope>NUCLEOTIDE SEQUENCE [LARGE SCALE GENOMIC DNA]</scope>
</reference>
<evidence type="ECO:0000313" key="4">
    <source>
        <dbReference type="Proteomes" id="UP000231332"/>
    </source>
</evidence>
<dbReference type="AlphaFoldDB" id="A0A2M7SX39"/>
<evidence type="ECO:0008006" key="5">
    <source>
        <dbReference type="Google" id="ProtNLM"/>
    </source>
</evidence>
<dbReference type="EMBL" id="PFMY01000042">
    <property type="protein sequence ID" value="PIZ27740.1"/>
    <property type="molecule type" value="Genomic_DNA"/>
</dbReference>
<gene>
    <name evidence="3" type="ORF">COY45_00890</name>
</gene>
<dbReference type="PANTHER" id="PTHR35604:SF2">
    <property type="entry name" value="TRANSPOSASE INSH FOR INSERTION SEQUENCE ELEMENT IS5A-RELATED"/>
    <property type="match status" value="1"/>
</dbReference>
<proteinExistence type="predicted"/>
<feature type="domain" description="Transposase IS4-like" evidence="1">
    <location>
        <begin position="122"/>
        <end position="270"/>
    </location>
</feature>
<sequence length="301" mass="34427">MFRCLLIQFLYDLSDREAVERIDTDLICRWFCGFSLNDGLPHFTRLGDFKKRLSRDRFEDIFNRLVRACRNANIISDELRVIDTTDQKAKVNISKLKKIFKKDDNDHNYIDRNSLDKDASFGKKSSNGKRWYGYKAATLVDPDTQIVTSIKTMPANNKDNKAVRPLVESEENNTGSNIEDLSGDKGFLGDDTRAVCAERNINDYIIPKKNSKKHLEGKDSIGFHIARNKRSSVERVYADNKRKHGLGRCRYLGIAKTKIQNALIFTVHNLKRITKVIKVRIEQGLLAPPGFKGVLCPFLAN</sequence>
<protein>
    <recommendedName>
        <fullName evidence="5">DDE transposase</fullName>
    </recommendedName>
</protein>
<dbReference type="GO" id="GO:0006313">
    <property type="term" value="P:DNA transposition"/>
    <property type="evidence" value="ECO:0007669"/>
    <property type="project" value="InterPro"/>
</dbReference>
<dbReference type="PANTHER" id="PTHR35604">
    <property type="entry name" value="TRANSPOSASE INSH FOR INSERTION SEQUENCE ELEMENT IS5A-RELATED"/>
    <property type="match status" value="1"/>
</dbReference>
<dbReference type="GO" id="GO:0004803">
    <property type="term" value="F:transposase activity"/>
    <property type="evidence" value="ECO:0007669"/>
    <property type="project" value="InterPro"/>
</dbReference>
<name>A0A2M7SX39_9BACT</name>
<evidence type="ECO:0000313" key="3">
    <source>
        <dbReference type="EMBL" id="PIZ27740.1"/>
    </source>
</evidence>
<dbReference type="Pfam" id="PF05598">
    <property type="entry name" value="DUF772"/>
    <property type="match status" value="1"/>
</dbReference>
<feature type="domain" description="Transposase InsH N-terminal" evidence="2">
    <location>
        <begin position="1"/>
        <end position="52"/>
    </location>
</feature>
<dbReference type="Proteomes" id="UP000231332">
    <property type="component" value="Unassembled WGS sequence"/>
</dbReference>
<dbReference type="GO" id="GO:0003677">
    <property type="term" value="F:DNA binding"/>
    <property type="evidence" value="ECO:0007669"/>
    <property type="project" value="InterPro"/>
</dbReference>
<evidence type="ECO:0000259" key="2">
    <source>
        <dbReference type="Pfam" id="PF05598"/>
    </source>
</evidence>
<evidence type="ECO:0000259" key="1">
    <source>
        <dbReference type="Pfam" id="PF01609"/>
    </source>
</evidence>
<dbReference type="Pfam" id="PF01609">
    <property type="entry name" value="DDE_Tnp_1"/>
    <property type="match status" value="1"/>
</dbReference>
<comment type="caution">
    <text evidence="3">The sequence shown here is derived from an EMBL/GenBank/DDBJ whole genome shotgun (WGS) entry which is preliminary data.</text>
</comment>
<accession>A0A2M7SX39</accession>